<dbReference type="PANTHER" id="PTHR15934">
    <property type="entry name" value="RNA 2',3'-CYCLIC PHOSPHODIESTERASE"/>
    <property type="match status" value="1"/>
</dbReference>
<keyword evidence="3" id="KW-1185">Reference proteome</keyword>
<name>A0AAD7XTW7_9STRA</name>
<evidence type="ECO:0000313" key="2">
    <source>
        <dbReference type="EMBL" id="KAJ8612859.1"/>
    </source>
</evidence>
<dbReference type="InterPro" id="IPR052641">
    <property type="entry name" value="AKAP7_isoform_gamma"/>
</dbReference>
<dbReference type="Gene3D" id="3.90.1140.10">
    <property type="entry name" value="Cyclic phosphodiesterase"/>
    <property type="match status" value="1"/>
</dbReference>
<reference evidence="2" key="1">
    <citation type="submission" date="2023-01" db="EMBL/GenBank/DDBJ databases">
        <title>Metagenome sequencing of chrysophaentin producing Chrysophaeum taylorii.</title>
        <authorList>
            <person name="Davison J."/>
            <person name="Bewley C."/>
        </authorList>
    </citation>
    <scope>NUCLEOTIDE SEQUENCE</scope>
    <source>
        <strain evidence="2">NIES-1699</strain>
    </source>
</reference>
<sequence>MTKRKSRRSFTHFYALRIACPSVLAQVRRVHELLISNEPALESCLVAPTKLHVTMGLLAIDDAQVDEARAVAIEVAARAPATIRADLPGLDAFGTNVLFARVQDDKDDDPGPLARISADLENALRDRGLCESDEPPTSWKPHATICKLSKWRTSSKCRRRPKKIEPAHFEALRTTPLGPVVFTELLLLEMAGASDGFYPVVAAIPLGPQALDMASSTKTRK</sequence>
<dbReference type="InterPro" id="IPR019510">
    <property type="entry name" value="AKAP7-like_phosphoesterase"/>
</dbReference>
<feature type="domain" description="A-kinase anchor protein 7-like phosphoesterase" evidence="1">
    <location>
        <begin position="10"/>
        <end position="206"/>
    </location>
</feature>
<comment type="caution">
    <text evidence="2">The sequence shown here is derived from an EMBL/GenBank/DDBJ whole genome shotgun (WGS) entry which is preliminary data.</text>
</comment>
<dbReference type="InterPro" id="IPR009097">
    <property type="entry name" value="Cyclic_Pdiesterase"/>
</dbReference>
<dbReference type="GO" id="GO:0010738">
    <property type="term" value="P:regulation of protein kinase A signaling"/>
    <property type="evidence" value="ECO:0007669"/>
    <property type="project" value="TreeGrafter"/>
</dbReference>
<dbReference type="GO" id="GO:0005829">
    <property type="term" value="C:cytosol"/>
    <property type="evidence" value="ECO:0007669"/>
    <property type="project" value="TreeGrafter"/>
</dbReference>
<gene>
    <name evidence="2" type="ORF">CTAYLR_002032</name>
</gene>
<dbReference type="PANTHER" id="PTHR15934:SF2">
    <property type="entry name" value="A-KINASE ANCHOR PROTEIN 7-LIKE PHOSPHOESTERASE DOMAIN-CONTAINING PROTEIN"/>
    <property type="match status" value="1"/>
</dbReference>
<dbReference type="Pfam" id="PF10469">
    <property type="entry name" value="AKAP7_NLS"/>
    <property type="match status" value="1"/>
</dbReference>
<proteinExistence type="predicted"/>
<evidence type="ECO:0000313" key="3">
    <source>
        <dbReference type="Proteomes" id="UP001230188"/>
    </source>
</evidence>
<dbReference type="GO" id="GO:0034237">
    <property type="term" value="F:protein kinase A regulatory subunit binding"/>
    <property type="evidence" value="ECO:0007669"/>
    <property type="project" value="TreeGrafter"/>
</dbReference>
<dbReference type="AlphaFoldDB" id="A0AAD7XTW7"/>
<evidence type="ECO:0000259" key="1">
    <source>
        <dbReference type="Pfam" id="PF10469"/>
    </source>
</evidence>
<dbReference type="EMBL" id="JAQMWT010000040">
    <property type="protein sequence ID" value="KAJ8612859.1"/>
    <property type="molecule type" value="Genomic_DNA"/>
</dbReference>
<dbReference type="SUPFAM" id="SSF55144">
    <property type="entry name" value="LigT-like"/>
    <property type="match status" value="1"/>
</dbReference>
<protein>
    <recommendedName>
        <fullName evidence="1">A-kinase anchor protein 7-like phosphoesterase domain-containing protein</fullName>
    </recommendedName>
</protein>
<dbReference type="Proteomes" id="UP001230188">
    <property type="component" value="Unassembled WGS sequence"/>
</dbReference>
<accession>A0AAD7XTW7</accession>
<organism evidence="2 3">
    <name type="scientific">Chrysophaeum taylorii</name>
    <dbReference type="NCBI Taxonomy" id="2483200"/>
    <lineage>
        <taxon>Eukaryota</taxon>
        <taxon>Sar</taxon>
        <taxon>Stramenopiles</taxon>
        <taxon>Ochrophyta</taxon>
        <taxon>Pelagophyceae</taxon>
        <taxon>Pelagomonadales</taxon>
        <taxon>Pelagomonadaceae</taxon>
        <taxon>Chrysophaeum</taxon>
    </lineage>
</organism>